<dbReference type="EMBL" id="QGKV02002055">
    <property type="protein sequence ID" value="KAF3494528.1"/>
    <property type="molecule type" value="Genomic_DNA"/>
</dbReference>
<dbReference type="Proteomes" id="UP000266723">
    <property type="component" value="Unassembled WGS sequence"/>
</dbReference>
<evidence type="ECO:0000313" key="3">
    <source>
        <dbReference type="Proteomes" id="UP000266723"/>
    </source>
</evidence>
<feature type="region of interest" description="Disordered" evidence="1">
    <location>
        <begin position="1"/>
        <end position="39"/>
    </location>
</feature>
<comment type="caution">
    <text evidence="2">The sequence shown here is derived from an EMBL/GenBank/DDBJ whole genome shotgun (WGS) entry which is preliminary data.</text>
</comment>
<evidence type="ECO:0000256" key="1">
    <source>
        <dbReference type="SAM" id="MobiDB-lite"/>
    </source>
</evidence>
<organism evidence="2 3">
    <name type="scientific">Brassica cretica</name>
    <name type="common">Mustard</name>
    <dbReference type="NCBI Taxonomy" id="69181"/>
    <lineage>
        <taxon>Eukaryota</taxon>
        <taxon>Viridiplantae</taxon>
        <taxon>Streptophyta</taxon>
        <taxon>Embryophyta</taxon>
        <taxon>Tracheophyta</taxon>
        <taxon>Spermatophyta</taxon>
        <taxon>Magnoliopsida</taxon>
        <taxon>eudicotyledons</taxon>
        <taxon>Gunneridae</taxon>
        <taxon>Pentapetalae</taxon>
        <taxon>rosids</taxon>
        <taxon>malvids</taxon>
        <taxon>Brassicales</taxon>
        <taxon>Brassicaceae</taxon>
        <taxon>Brassiceae</taxon>
        <taxon>Brassica</taxon>
    </lineage>
</organism>
<name>A0ABQ7AA23_BRACR</name>
<proteinExistence type="predicted"/>
<keyword evidence="3" id="KW-1185">Reference proteome</keyword>
<accession>A0ABQ7AA23</accession>
<evidence type="ECO:0000313" key="2">
    <source>
        <dbReference type="EMBL" id="KAF3494528.1"/>
    </source>
</evidence>
<sequence length="56" mass="6662">MREKQLMSPSVEYDQKQRTVHEDVNQEFEDGSPRPGEGSIRKKLWTFLTTEHISRE</sequence>
<feature type="compositionally biased region" description="Basic and acidic residues" evidence="1">
    <location>
        <begin position="13"/>
        <end position="24"/>
    </location>
</feature>
<protein>
    <submittedName>
        <fullName evidence="2">Uncharacterized protein</fullName>
    </submittedName>
</protein>
<gene>
    <name evidence="2" type="ORF">DY000_02057753</name>
</gene>
<reference evidence="2 3" key="1">
    <citation type="journal article" date="2020" name="BMC Genomics">
        <title>Intraspecific diversification of the crop wild relative Brassica cretica Lam. using demographic model selection.</title>
        <authorList>
            <person name="Kioukis A."/>
            <person name="Michalopoulou V.A."/>
            <person name="Briers L."/>
            <person name="Pirintsos S."/>
            <person name="Studholme D.J."/>
            <person name="Pavlidis P."/>
            <person name="Sarris P.F."/>
        </authorList>
    </citation>
    <scope>NUCLEOTIDE SEQUENCE [LARGE SCALE GENOMIC DNA]</scope>
    <source>
        <strain evidence="3">cv. PFS-1207/04</strain>
    </source>
</reference>